<evidence type="ECO:0000256" key="10">
    <source>
        <dbReference type="ARBA" id="ARBA00039095"/>
    </source>
</evidence>
<evidence type="ECO:0000256" key="5">
    <source>
        <dbReference type="ARBA" id="ARBA00022840"/>
    </source>
</evidence>
<evidence type="ECO:0000256" key="11">
    <source>
        <dbReference type="ARBA" id="ARBA00039461"/>
    </source>
</evidence>
<feature type="domain" description="Four-carbon acid sugar kinase N-terminal" evidence="13">
    <location>
        <begin position="5"/>
        <end position="231"/>
    </location>
</feature>
<evidence type="ECO:0000256" key="3">
    <source>
        <dbReference type="ARBA" id="ARBA00022741"/>
    </source>
</evidence>
<dbReference type="Gene3D" id="3.40.980.20">
    <property type="entry name" value="Four-carbon acid sugar kinase, nucleotide binding domain"/>
    <property type="match status" value="1"/>
</dbReference>
<dbReference type="Proteomes" id="UP000236520">
    <property type="component" value="Unassembled WGS sequence"/>
</dbReference>
<dbReference type="InterPro" id="IPR037051">
    <property type="entry name" value="4-carb_acid_sugar_kinase_N_sf"/>
</dbReference>
<dbReference type="GO" id="GO:0016301">
    <property type="term" value="F:kinase activity"/>
    <property type="evidence" value="ECO:0007669"/>
    <property type="project" value="UniProtKB-KW"/>
</dbReference>
<evidence type="ECO:0000256" key="7">
    <source>
        <dbReference type="ARBA" id="ARBA00035898"/>
    </source>
</evidence>
<dbReference type="Pfam" id="PF07005">
    <property type="entry name" value="SBD_N"/>
    <property type="match status" value="1"/>
</dbReference>
<feature type="domain" description="Four-carbon acid sugar kinase nucleotide binding" evidence="14">
    <location>
        <begin position="255"/>
        <end position="422"/>
    </location>
</feature>
<comment type="similarity">
    <text evidence="1">Belongs to the four-carbon acid sugar kinase family.</text>
</comment>
<evidence type="ECO:0000256" key="4">
    <source>
        <dbReference type="ARBA" id="ARBA00022777"/>
    </source>
</evidence>
<protein>
    <recommendedName>
        <fullName evidence="11">3-oxo-tetronate kinase</fullName>
        <ecNumber evidence="10">2.7.1.217</ecNumber>
    </recommendedName>
    <alternativeName>
        <fullName evidence="12">3-dehydrotetronate 4-kinase</fullName>
    </alternativeName>
</protein>
<comment type="function">
    <text evidence="9">Catalyzes the ATP-dependent phosphorylation of 3-oxo-tetronate to 3-oxo-tetronate 4-phosphate.</text>
</comment>
<evidence type="ECO:0000313" key="16">
    <source>
        <dbReference type="Proteomes" id="UP000236520"/>
    </source>
</evidence>
<evidence type="ECO:0000256" key="9">
    <source>
        <dbReference type="ARBA" id="ARBA00037335"/>
    </source>
</evidence>
<dbReference type="RefSeq" id="WP_102933412.1">
    <property type="nucleotide sequence ID" value="NZ_LJIW01000001.1"/>
</dbReference>
<keyword evidence="4" id="KW-0418">Kinase</keyword>
<dbReference type="InterPro" id="IPR031475">
    <property type="entry name" value="NBD_C"/>
</dbReference>
<accession>A0A2J7Z398</accession>
<dbReference type="InterPro" id="IPR050007">
    <property type="entry name" value="OtnK"/>
</dbReference>
<comment type="catalytic activity">
    <reaction evidence="8">
        <text>3-dehydro-D-erythronate + ATP = 3-dehydro-4-O-phospho-D-erythronate + ADP + H(+)</text>
        <dbReference type="Rhea" id="RHEA:52556"/>
        <dbReference type="ChEBI" id="CHEBI:15378"/>
        <dbReference type="ChEBI" id="CHEBI:30616"/>
        <dbReference type="ChEBI" id="CHEBI:57958"/>
        <dbReference type="ChEBI" id="CHEBI:136593"/>
        <dbReference type="ChEBI" id="CHEBI:456216"/>
        <dbReference type="EC" id="2.7.1.217"/>
    </reaction>
</comment>
<comment type="catalytic activity">
    <reaction evidence="7">
        <text>3-dehydro-L-erythronate + ATP = 3-dehydro-4-O-phospho-L-erythronate + ADP + H(+)</text>
        <dbReference type="Rhea" id="RHEA:52552"/>
        <dbReference type="ChEBI" id="CHEBI:15378"/>
        <dbReference type="ChEBI" id="CHEBI:30616"/>
        <dbReference type="ChEBI" id="CHEBI:136592"/>
        <dbReference type="ChEBI" id="CHEBI:136670"/>
        <dbReference type="ChEBI" id="CHEBI:456216"/>
        <dbReference type="EC" id="2.7.1.217"/>
    </reaction>
</comment>
<dbReference type="NCBIfam" id="NF043035">
    <property type="entry name" value="OxoTetrKin"/>
    <property type="match status" value="1"/>
</dbReference>
<dbReference type="AlphaFoldDB" id="A0A2J7Z398"/>
<dbReference type="SUPFAM" id="SSF142764">
    <property type="entry name" value="YgbK-like"/>
    <property type="match status" value="1"/>
</dbReference>
<dbReference type="EMBL" id="LJIW01000001">
    <property type="protein sequence ID" value="PNG94753.1"/>
    <property type="molecule type" value="Genomic_DNA"/>
</dbReference>
<reference evidence="15 16" key="1">
    <citation type="submission" date="2015-09" db="EMBL/GenBank/DDBJ databases">
        <title>Genome sequence, genome mining and natural product profiling of a biocontrol bacterium Streptomyces malaysiensis F913.</title>
        <authorList>
            <person name="Xu Y."/>
            <person name="Wei J."/>
            <person name="Xie J."/>
            <person name="Li T."/>
            <person name="Zhou Z."/>
        </authorList>
    </citation>
    <scope>NUCLEOTIDE SEQUENCE [LARGE SCALE GENOMIC DNA]</scope>
    <source>
        <strain evidence="15 16">F913</strain>
    </source>
</reference>
<evidence type="ECO:0000256" key="6">
    <source>
        <dbReference type="ARBA" id="ARBA00023277"/>
    </source>
</evidence>
<sequence length="436" mass="44852">MGIRLGCIADDFTGATDLANNLVRAGMRVVQLIDVPPPGAEPPVDADAVVIALKSRTVPAADAVDASLRALARLRAAGAEQIYFKYCSTFDSTPAGNIGPVTEALMDALGTGFTIATPAFPDNGRTVFKGHLFVGDVLLSESGMRHHPLTPMTDPDLVSVLGAQTTRAVGLIDHTVVGRDAEAVRARIDELREQGVGIAIADAVSNDDLLRLGAAVQGMPLVTAGSGLAIGLPANWGFTPSAAAARLPPPSGHQAVISGSVSAATHQQVLEFLRGGRPAFRVDPLRVAAGEDVAGQALAFAESRLADGPVLFYSTEPPEAVRTVQSRLGAAEAGELVERTLARVAQGLVERGVRQLVVAGGETSGAVVRALGITGLRIGPQIDPGVPWCAAALPGSDTLRLPGGDTLHIALKSGNFGGPGFFTDSFALLGPDRETS</sequence>
<dbReference type="Pfam" id="PF17042">
    <property type="entry name" value="NBD_C"/>
    <property type="match status" value="1"/>
</dbReference>
<evidence type="ECO:0000313" key="15">
    <source>
        <dbReference type="EMBL" id="PNG94753.1"/>
    </source>
</evidence>
<evidence type="ECO:0000259" key="13">
    <source>
        <dbReference type="Pfam" id="PF07005"/>
    </source>
</evidence>
<dbReference type="EC" id="2.7.1.217" evidence="10"/>
<dbReference type="Gene3D" id="3.40.50.10840">
    <property type="entry name" value="Putative sugar-binding, N-terminal domain"/>
    <property type="match status" value="1"/>
</dbReference>
<keyword evidence="3" id="KW-0547">Nucleotide-binding</keyword>
<evidence type="ECO:0000256" key="12">
    <source>
        <dbReference type="ARBA" id="ARBA00041377"/>
    </source>
</evidence>
<dbReference type="InterPro" id="IPR042213">
    <property type="entry name" value="NBD_C_sf"/>
</dbReference>
<dbReference type="GO" id="GO:0005524">
    <property type="term" value="F:ATP binding"/>
    <property type="evidence" value="ECO:0007669"/>
    <property type="project" value="UniProtKB-KW"/>
</dbReference>
<comment type="caution">
    <text evidence="15">The sequence shown here is derived from an EMBL/GenBank/DDBJ whole genome shotgun (WGS) entry which is preliminary data.</text>
</comment>
<evidence type="ECO:0000259" key="14">
    <source>
        <dbReference type="Pfam" id="PF17042"/>
    </source>
</evidence>
<gene>
    <name evidence="15" type="ORF">SMF913_10778</name>
</gene>
<keyword evidence="16" id="KW-1185">Reference proteome</keyword>
<proteinExistence type="inferred from homology"/>
<evidence type="ECO:0000256" key="8">
    <source>
        <dbReference type="ARBA" id="ARBA00036346"/>
    </source>
</evidence>
<evidence type="ECO:0000256" key="2">
    <source>
        <dbReference type="ARBA" id="ARBA00022679"/>
    </source>
</evidence>
<keyword evidence="6" id="KW-0119">Carbohydrate metabolism</keyword>
<dbReference type="InterPro" id="IPR010737">
    <property type="entry name" value="4-carb_acid_sugar_kinase_N"/>
</dbReference>
<organism evidence="15 16">
    <name type="scientific">Streptomyces malaysiensis</name>
    <dbReference type="NCBI Taxonomy" id="92644"/>
    <lineage>
        <taxon>Bacteria</taxon>
        <taxon>Bacillati</taxon>
        <taxon>Actinomycetota</taxon>
        <taxon>Actinomycetes</taxon>
        <taxon>Kitasatosporales</taxon>
        <taxon>Streptomycetaceae</taxon>
        <taxon>Streptomyces</taxon>
        <taxon>Streptomyces violaceusniger group</taxon>
    </lineage>
</organism>
<keyword evidence="5" id="KW-0067">ATP-binding</keyword>
<name>A0A2J7Z398_STRMQ</name>
<evidence type="ECO:0000256" key="1">
    <source>
        <dbReference type="ARBA" id="ARBA00005715"/>
    </source>
</evidence>
<keyword evidence="2" id="KW-0808">Transferase</keyword>